<name>A0A6P1TK83_9FIRM</name>
<dbReference type="RefSeq" id="WP_161836891.1">
    <property type="nucleotide sequence ID" value="NZ_CP048000.1"/>
</dbReference>
<dbReference type="Proteomes" id="UP000464314">
    <property type="component" value="Chromosome"/>
</dbReference>
<proteinExistence type="predicted"/>
<dbReference type="AlphaFoldDB" id="A0A6P1TK83"/>
<reference evidence="1 2" key="1">
    <citation type="submission" date="2020-01" db="EMBL/GenBank/DDBJ databases">
        <title>Genome analysis of Anaerocolumna sp. CBA3638.</title>
        <authorList>
            <person name="Kim J."/>
            <person name="Roh S.W."/>
        </authorList>
    </citation>
    <scope>NUCLEOTIDE SEQUENCE [LARGE SCALE GENOMIC DNA]</scope>
    <source>
        <strain evidence="1 2">CBA3638</strain>
    </source>
</reference>
<dbReference type="KEGG" id="anr:Ana3638_04050"/>
<accession>A0A6P1TK83</accession>
<protein>
    <submittedName>
        <fullName evidence="1">DUF3791 domain-containing protein</fullName>
    </submittedName>
</protein>
<sequence length="73" mass="8584">MNQAERDMNLMVVEAIEGYAYNHKLTAKEVYELFSKKGIISLLRSQYQALHTQSLEESIYFVEDVLRRERNDG</sequence>
<evidence type="ECO:0000313" key="2">
    <source>
        <dbReference type="Proteomes" id="UP000464314"/>
    </source>
</evidence>
<dbReference type="InterPro" id="IPR024269">
    <property type="entry name" value="DUF3791"/>
</dbReference>
<organism evidence="1 2">
    <name type="scientific">Anaerocolumna sedimenticola</name>
    <dbReference type="NCBI Taxonomy" id="2696063"/>
    <lineage>
        <taxon>Bacteria</taxon>
        <taxon>Bacillati</taxon>
        <taxon>Bacillota</taxon>
        <taxon>Clostridia</taxon>
        <taxon>Lachnospirales</taxon>
        <taxon>Lachnospiraceae</taxon>
        <taxon>Anaerocolumna</taxon>
    </lineage>
</organism>
<dbReference type="EMBL" id="CP048000">
    <property type="protein sequence ID" value="QHQ60055.1"/>
    <property type="molecule type" value="Genomic_DNA"/>
</dbReference>
<keyword evidence="2" id="KW-1185">Reference proteome</keyword>
<dbReference type="Pfam" id="PF12668">
    <property type="entry name" value="DUF3791"/>
    <property type="match status" value="1"/>
</dbReference>
<gene>
    <name evidence="1" type="ORF">Ana3638_04050</name>
</gene>
<evidence type="ECO:0000313" key="1">
    <source>
        <dbReference type="EMBL" id="QHQ60055.1"/>
    </source>
</evidence>